<name>A0AAN7S9W0_MYCAM</name>
<feature type="compositionally biased region" description="Polar residues" evidence="1">
    <location>
        <begin position="236"/>
        <end position="247"/>
    </location>
</feature>
<accession>A0AAN7S9W0</accession>
<dbReference type="AlphaFoldDB" id="A0AAN7S9W0"/>
<reference evidence="2 3" key="1">
    <citation type="journal article" date="2023" name="J. Hered.">
        <title>Chromosome-level genome of the wood stork (Mycteria americana) provides insight into avian chromosome evolution.</title>
        <authorList>
            <person name="Flamio R. Jr."/>
            <person name="Ramstad K.M."/>
        </authorList>
    </citation>
    <scope>NUCLEOTIDE SEQUENCE [LARGE SCALE GENOMIC DNA]</scope>
    <source>
        <strain evidence="2">JAX WOST 10</strain>
    </source>
</reference>
<proteinExistence type="predicted"/>
<sequence length="484" mass="53922">MPGRARRHGIVEKHRNVKGHFCMEYNPSEATPGMMSPVLDLPSSRGEIGWDAAESCQDHYWPWQMTYEESLRELGLFSVRERRQKRHSIAAYSFLKGMEGAGRFQEDFTRVSQLNLAVSALGEQAGTIRGVLCARDTTQKDDKPDEFSMARARWQSGPINVRLEDCARIEREKTQGMERTKNKTAYINSSAEFHRPVTSILQKEQARNRGEVVAQDHAVMRWVNAAGPPLSARLPPQTSCTSGSAGTHGTDEGKPRKEESGYEKGRVRCEQGRDTTQLRGEDGCTCRGIPAYQAILAILATPRPTTQEHSGERDICPQKAEHLCPVPLDSHALQAVRATQHFTEGSASNILTTHLVFSEWRMIALGTSNWSERKCIWQRVVASRYQAGLAGTPLKGLWPKDKVTLEKVHFEAPVAVDKSMLQQVHLEASVAVREVMLEHLKVCGHGQAQDRAGTPLEGLQPCWSRFTSEGTVAVGKATLEQVYL</sequence>
<dbReference type="Proteomes" id="UP001333110">
    <property type="component" value="Unassembled WGS sequence"/>
</dbReference>
<evidence type="ECO:0000313" key="2">
    <source>
        <dbReference type="EMBL" id="KAK4832202.1"/>
    </source>
</evidence>
<evidence type="ECO:0000313" key="3">
    <source>
        <dbReference type="Proteomes" id="UP001333110"/>
    </source>
</evidence>
<keyword evidence="3" id="KW-1185">Reference proteome</keyword>
<evidence type="ECO:0000256" key="1">
    <source>
        <dbReference type="SAM" id="MobiDB-lite"/>
    </source>
</evidence>
<dbReference type="EMBL" id="JAUNZN010000001">
    <property type="protein sequence ID" value="KAK4832202.1"/>
    <property type="molecule type" value="Genomic_DNA"/>
</dbReference>
<protein>
    <submittedName>
        <fullName evidence="2">Uncharacterized protein</fullName>
    </submittedName>
</protein>
<feature type="region of interest" description="Disordered" evidence="1">
    <location>
        <begin position="228"/>
        <end position="268"/>
    </location>
</feature>
<feature type="compositionally biased region" description="Basic and acidic residues" evidence="1">
    <location>
        <begin position="249"/>
        <end position="268"/>
    </location>
</feature>
<organism evidence="2 3">
    <name type="scientific">Mycteria americana</name>
    <name type="common">Wood stork</name>
    <dbReference type="NCBI Taxonomy" id="33587"/>
    <lineage>
        <taxon>Eukaryota</taxon>
        <taxon>Metazoa</taxon>
        <taxon>Chordata</taxon>
        <taxon>Craniata</taxon>
        <taxon>Vertebrata</taxon>
        <taxon>Euteleostomi</taxon>
        <taxon>Archelosauria</taxon>
        <taxon>Archosauria</taxon>
        <taxon>Dinosauria</taxon>
        <taxon>Saurischia</taxon>
        <taxon>Theropoda</taxon>
        <taxon>Coelurosauria</taxon>
        <taxon>Aves</taxon>
        <taxon>Neognathae</taxon>
        <taxon>Neoaves</taxon>
        <taxon>Aequornithes</taxon>
        <taxon>Ciconiiformes</taxon>
        <taxon>Ciconiidae</taxon>
        <taxon>Mycteria</taxon>
    </lineage>
</organism>
<gene>
    <name evidence="2" type="ORF">QYF61_021035</name>
</gene>
<comment type="caution">
    <text evidence="2">The sequence shown here is derived from an EMBL/GenBank/DDBJ whole genome shotgun (WGS) entry which is preliminary data.</text>
</comment>